<dbReference type="WBParaSite" id="ALUE_0002004201-mRNA-1">
    <property type="protein sequence ID" value="ALUE_0002004201-mRNA-1"/>
    <property type="gene ID" value="ALUE_0002004201"/>
</dbReference>
<dbReference type="AlphaFoldDB" id="A0A0M3IMR4"/>
<proteinExistence type="predicted"/>
<organism evidence="2 3">
    <name type="scientific">Ascaris lumbricoides</name>
    <name type="common">Giant roundworm</name>
    <dbReference type="NCBI Taxonomy" id="6252"/>
    <lineage>
        <taxon>Eukaryota</taxon>
        <taxon>Metazoa</taxon>
        <taxon>Ecdysozoa</taxon>
        <taxon>Nematoda</taxon>
        <taxon>Chromadorea</taxon>
        <taxon>Rhabditida</taxon>
        <taxon>Spirurina</taxon>
        <taxon>Ascaridomorpha</taxon>
        <taxon>Ascaridoidea</taxon>
        <taxon>Ascarididae</taxon>
        <taxon>Ascaris</taxon>
    </lineage>
</organism>
<name>A0A0M3IMR4_ASCLU</name>
<reference evidence="3" key="1">
    <citation type="submission" date="2017-02" db="UniProtKB">
        <authorList>
            <consortium name="WormBaseParasite"/>
        </authorList>
    </citation>
    <scope>IDENTIFICATION</scope>
</reference>
<evidence type="ECO:0000256" key="1">
    <source>
        <dbReference type="SAM" id="MobiDB-lite"/>
    </source>
</evidence>
<feature type="region of interest" description="Disordered" evidence="1">
    <location>
        <begin position="49"/>
        <end position="68"/>
    </location>
</feature>
<sequence length="68" mass="7476">MGLHPLPKQLCERSKPYEAAPILEDYIDGGDTLSIDAMARARANLRTPLNENAYAPPSTPRQITPTEV</sequence>
<dbReference type="Proteomes" id="UP000036681">
    <property type="component" value="Unplaced"/>
</dbReference>
<accession>A0A0M3IMR4</accession>
<protein>
    <submittedName>
        <fullName evidence="3">Transposase</fullName>
    </submittedName>
</protein>
<evidence type="ECO:0000313" key="2">
    <source>
        <dbReference type="Proteomes" id="UP000036681"/>
    </source>
</evidence>
<evidence type="ECO:0000313" key="3">
    <source>
        <dbReference type="WBParaSite" id="ALUE_0002004201-mRNA-1"/>
    </source>
</evidence>
<keyword evidence="2" id="KW-1185">Reference proteome</keyword>